<sequence length="108" mass="12921">MLYFILFYFMFLFLFLFSRSLPTKESGHYCCCCCCCYHPSLSSCVPSLLGHSLKNHFIYDSFQICMTWLDRLLCRCGQLLYLAWCTTWCFYVCFQANLKNKLFDHYSL</sequence>
<gene>
    <name evidence="2" type="ORF">CDL12_19680</name>
</gene>
<evidence type="ECO:0000256" key="1">
    <source>
        <dbReference type="SAM" id="SignalP"/>
    </source>
</evidence>
<reference evidence="3" key="1">
    <citation type="journal article" date="2018" name="Gigascience">
        <title>Genome assembly of the Pink Ipe (Handroanthus impetiginosus, Bignoniaceae), a highly valued, ecologically keystone Neotropical timber forest tree.</title>
        <authorList>
            <person name="Silva-Junior O.B."/>
            <person name="Grattapaglia D."/>
            <person name="Novaes E."/>
            <person name="Collevatti R.G."/>
        </authorList>
    </citation>
    <scope>NUCLEOTIDE SEQUENCE [LARGE SCALE GENOMIC DNA]</scope>
    <source>
        <strain evidence="3">cv. UFG-1</strain>
    </source>
</reference>
<proteinExistence type="predicted"/>
<name>A0A2G9GR23_9LAMI</name>
<evidence type="ECO:0000313" key="3">
    <source>
        <dbReference type="Proteomes" id="UP000231279"/>
    </source>
</evidence>
<feature type="signal peptide" evidence="1">
    <location>
        <begin position="1"/>
        <end position="20"/>
    </location>
</feature>
<organism evidence="2 3">
    <name type="scientific">Handroanthus impetiginosus</name>
    <dbReference type="NCBI Taxonomy" id="429701"/>
    <lineage>
        <taxon>Eukaryota</taxon>
        <taxon>Viridiplantae</taxon>
        <taxon>Streptophyta</taxon>
        <taxon>Embryophyta</taxon>
        <taxon>Tracheophyta</taxon>
        <taxon>Spermatophyta</taxon>
        <taxon>Magnoliopsida</taxon>
        <taxon>eudicotyledons</taxon>
        <taxon>Gunneridae</taxon>
        <taxon>Pentapetalae</taxon>
        <taxon>asterids</taxon>
        <taxon>lamiids</taxon>
        <taxon>Lamiales</taxon>
        <taxon>Bignoniaceae</taxon>
        <taxon>Crescentiina</taxon>
        <taxon>Tabebuia alliance</taxon>
        <taxon>Handroanthus</taxon>
    </lineage>
</organism>
<keyword evidence="1" id="KW-0732">Signal</keyword>
<dbReference type="Proteomes" id="UP000231279">
    <property type="component" value="Unassembled WGS sequence"/>
</dbReference>
<accession>A0A2G9GR23</accession>
<dbReference type="EMBL" id="NKXS01003995">
    <property type="protein sequence ID" value="PIN07747.1"/>
    <property type="molecule type" value="Genomic_DNA"/>
</dbReference>
<comment type="caution">
    <text evidence="2">The sequence shown here is derived from an EMBL/GenBank/DDBJ whole genome shotgun (WGS) entry which is preliminary data.</text>
</comment>
<keyword evidence="3" id="KW-1185">Reference proteome</keyword>
<feature type="chain" id="PRO_5013829585" evidence="1">
    <location>
        <begin position="21"/>
        <end position="108"/>
    </location>
</feature>
<dbReference type="AlphaFoldDB" id="A0A2G9GR23"/>
<evidence type="ECO:0000313" key="2">
    <source>
        <dbReference type="EMBL" id="PIN07747.1"/>
    </source>
</evidence>
<protein>
    <submittedName>
        <fullName evidence="2">Uncharacterized protein</fullName>
    </submittedName>
</protein>